<evidence type="ECO:0000313" key="6">
    <source>
        <dbReference type="Proteomes" id="UP000693941"/>
    </source>
</evidence>
<sequence>MNIETLMIRNPPILSKEDRLGLAFKKINEGGIGRIIIANEKIEGLLTTRDLLSTVESYCKDNCSQGDLYRISTTPVIDYMTPNPVTVYNTTDEFTALNIMVTRNFGSLPVVDINDKPVGIITEREFLLLYKDLDEIFPVKVFMSTKVRTIYKDVRLDQAVRLMLRRGFRRLPVINDDNKVVGIITVVNAIRQLAKAVDKLDPDYFYNKAVKDVMVTNLVTIDELASVNRAAAEMIVKRIGSLLILNKDNTIKGIITERDLLIALHHILVMEKFKEKL</sequence>
<dbReference type="PANTHER" id="PTHR48108">
    <property type="entry name" value="CBS DOMAIN-CONTAINING PROTEIN CBSX2, CHLOROPLASTIC"/>
    <property type="match status" value="1"/>
</dbReference>
<dbReference type="CDD" id="cd17777">
    <property type="entry name" value="CBS_arch_repeat1"/>
    <property type="match status" value="1"/>
</dbReference>
<dbReference type="CDD" id="cd17778">
    <property type="entry name" value="CBS_arch_repeat2"/>
    <property type="match status" value="1"/>
</dbReference>
<evidence type="ECO:0000313" key="5">
    <source>
        <dbReference type="EMBL" id="QXJ33754.1"/>
    </source>
</evidence>
<feature type="domain" description="CBS" evidence="3">
    <location>
        <begin position="7"/>
        <end position="62"/>
    </location>
</feature>
<dbReference type="Proteomes" id="UP000693941">
    <property type="component" value="Chromosome"/>
</dbReference>
<dbReference type="GeneID" id="65561905"/>
<feature type="domain" description="CBS" evidence="3">
    <location>
        <begin position="143"/>
        <end position="199"/>
    </location>
</feature>
<organism evidence="4 6">
    <name type="scientific">Saccharolobus shibatae</name>
    <dbReference type="NCBI Taxonomy" id="2286"/>
    <lineage>
        <taxon>Archaea</taxon>
        <taxon>Thermoproteota</taxon>
        <taxon>Thermoprotei</taxon>
        <taxon>Sulfolobales</taxon>
        <taxon>Sulfolobaceae</taxon>
        <taxon>Saccharolobus</taxon>
    </lineage>
</organism>
<evidence type="ECO:0000259" key="3">
    <source>
        <dbReference type="PROSITE" id="PS51371"/>
    </source>
</evidence>
<dbReference type="SMART" id="SM00116">
    <property type="entry name" value="CBS"/>
    <property type="match status" value="4"/>
</dbReference>
<reference evidence="4 7" key="1">
    <citation type="journal article" date="2021" name="Environ. Microbiol.">
        <title>New insights into the diversity and evolution of the archaeal mobilome from three complete genomes of Saccharolobus shibatae.</title>
        <authorList>
            <person name="Medvedeva S."/>
            <person name="Brandt D."/>
            <person name="Cvirkaite-Krupovic V."/>
            <person name="Liu Y."/>
            <person name="Severinov K."/>
            <person name="Ishino S."/>
            <person name="Ishino Y."/>
            <person name="Prangishvili D."/>
            <person name="Kalinowski J."/>
            <person name="Krupovic M."/>
        </authorList>
    </citation>
    <scope>NUCLEOTIDE SEQUENCE</scope>
    <source>
        <strain evidence="4">BEU9</strain>
        <strain evidence="5 7">S38A</strain>
    </source>
</reference>
<keyword evidence="7" id="KW-1185">Reference proteome</keyword>
<feature type="domain" description="CBS" evidence="3">
    <location>
        <begin position="80"/>
        <end position="139"/>
    </location>
</feature>
<keyword evidence="2" id="KW-0129">CBS domain</keyword>
<dbReference type="EMBL" id="CP077715">
    <property type="protein sequence ID" value="QXJ30729.1"/>
    <property type="molecule type" value="Genomic_DNA"/>
</dbReference>
<dbReference type="InterPro" id="IPR051462">
    <property type="entry name" value="CBS_domain-containing"/>
</dbReference>
<dbReference type="InterPro" id="IPR000644">
    <property type="entry name" value="CBS_dom"/>
</dbReference>
<accession>A0A8F5BSX7</accession>
<dbReference type="EMBL" id="CP077713">
    <property type="protein sequence ID" value="QXJ33754.1"/>
    <property type="molecule type" value="Genomic_DNA"/>
</dbReference>
<dbReference type="RefSeq" id="WP_218259168.1">
    <property type="nucleotide sequence ID" value="NZ_CP077713.1"/>
</dbReference>
<keyword evidence="1" id="KW-0677">Repeat</keyword>
<dbReference type="PROSITE" id="PS51371">
    <property type="entry name" value="CBS"/>
    <property type="match status" value="4"/>
</dbReference>
<gene>
    <name evidence="4" type="ORF">J5U21_00378</name>
    <name evidence="5" type="ORF">J5U22_00299</name>
</gene>
<evidence type="ECO:0000313" key="4">
    <source>
        <dbReference type="EMBL" id="QXJ30729.1"/>
    </source>
</evidence>
<feature type="domain" description="CBS" evidence="3">
    <location>
        <begin position="214"/>
        <end position="270"/>
    </location>
</feature>
<name>A0A8F5BSX7_9CREN</name>
<evidence type="ECO:0000313" key="7">
    <source>
        <dbReference type="Proteomes" id="UP000694036"/>
    </source>
</evidence>
<protein>
    <submittedName>
        <fullName evidence="5">Putative CBS-domain protein</fullName>
    </submittedName>
</protein>
<evidence type="ECO:0000256" key="2">
    <source>
        <dbReference type="PROSITE-ProRule" id="PRU00703"/>
    </source>
</evidence>
<dbReference type="AlphaFoldDB" id="A0A8F5BSX7"/>
<dbReference type="PANTHER" id="PTHR48108:SF26">
    <property type="entry name" value="CBS DOMAIN-CONTAINING PROTEIN DDB_G0289609"/>
    <property type="match status" value="1"/>
</dbReference>
<proteinExistence type="predicted"/>
<dbReference type="Proteomes" id="UP000694036">
    <property type="component" value="Chromosome"/>
</dbReference>
<dbReference type="Pfam" id="PF00571">
    <property type="entry name" value="CBS"/>
    <property type="match status" value="4"/>
</dbReference>
<evidence type="ECO:0000256" key="1">
    <source>
        <dbReference type="ARBA" id="ARBA00022737"/>
    </source>
</evidence>